<dbReference type="HOGENOM" id="CLU_008713_1_0_10"/>
<accession>A0A0E4A1F7</accession>
<feature type="transmembrane region" description="Helical" evidence="6">
    <location>
        <begin position="735"/>
        <end position="755"/>
    </location>
</feature>
<dbReference type="PANTHER" id="PTHR30572:SF18">
    <property type="entry name" value="ABC-TYPE MACROLIDE FAMILY EXPORT SYSTEM PERMEASE COMPONENT 2"/>
    <property type="match status" value="1"/>
</dbReference>
<dbReference type="GO" id="GO:0022857">
    <property type="term" value="F:transmembrane transporter activity"/>
    <property type="evidence" value="ECO:0007669"/>
    <property type="project" value="TreeGrafter"/>
</dbReference>
<keyword evidence="2" id="KW-1003">Cell membrane</keyword>
<feature type="transmembrane region" description="Helical" evidence="6">
    <location>
        <begin position="292"/>
        <end position="314"/>
    </location>
</feature>
<dbReference type="AlphaFoldDB" id="A0A0E4A1F7"/>
<evidence type="ECO:0000313" key="9">
    <source>
        <dbReference type="EMBL" id="AKD58605.1"/>
    </source>
</evidence>
<feature type="transmembrane region" description="Helical" evidence="6">
    <location>
        <begin position="388"/>
        <end position="408"/>
    </location>
</feature>
<feature type="domain" description="ABC3 transporter permease C-terminal" evidence="7">
    <location>
        <begin position="299"/>
        <end position="414"/>
    </location>
</feature>
<evidence type="ECO:0000256" key="5">
    <source>
        <dbReference type="ARBA" id="ARBA00023136"/>
    </source>
</evidence>
<keyword evidence="5 6" id="KW-0472">Membrane</keyword>
<protein>
    <recommendedName>
        <fullName evidence="11">ABC transporter permease</fullName>
    </recommendedName>
</protein>
<dbReference type="GO" id="GO:0005886">
    <property type="term" value="C:plasma membrane"/>
    <property type="evidence" value="ECO:0007669"/>
    <property type="project" value="UniProtKB-SubCell"/>
</dbReference>
<reference evidence="9 10" key="1">
    <citation type="journal article" date="2014" name="Curr. Microbiol.">
        <title>Spirosoma radiotolerans sp. nov., a gamma-radiation-resistant bacterium isolated from gamma ray-irradiated soil.</title>
        <authorList>
            <person name="Lee J.J."/>
            <person name="Srinivasan S."/>
            <person name="Lim S."/>
            <person name="Joe M."/>
            <person name="Im S."/>
            <person name="Bae S.I."/>
            <person name="Park K.R."/>
            <person name="Han J.H."/>
            <person name="Park S.H."/>
            <person name="Joo B.M."/>
            <person name="Park S.J."/>
            <person name="Kim M.K."/>
        </authorList>
    </citation>
    <scope>NUCLEOTIDE SEQUENCE [LARGE SCALE GENOMIC DNA]</scope>
    <source>
        <strain evidence="9 10">DG5A</strain>
    </source>
</reference>
<comment type="subcellular location">
    <subcellularLocation>
        <location evidence="1">Cell membrane</location>
        <topology evidence="1">Multi-pass membrane protein</topology>
    </subcellularLocation>
</comment>
<dbReference type="Pfam" id="PF12704">
    <property type="entry name" value="MacB_PCD"/>
    <property type="match status" value="2"/>
</dbReference>
<feature type="domain" description="MacB-like periplasmic core" evidence="8">
    <location>
        <begin position="526"/>
        <end position="639"/>
    </location>
</feature>
<dbReference type="PANTHER" id="PTHR30572">
    <property type="entry name" value="MEMBRANE COMPONENT OF TRANSPORTER-RELATED"/>
    <property type="match status" value="1"/>
</dbReference>
<sequence>MLSNYIKIAFRNLWKSKGYAAINVVGLSVAFVISTFLFLTTYFQLSFDSFHTDGDRVYKANLFFNDPEKASYSGTLPLPFTPALKAEYPEIEAAARLMNGSNVVEYKGKFFDKNVMFTDPDFLKIFSFPLLKGNRATALNDRSNIVISQSMAKAIFGKEDPMGKRVLLGRDSNAKEFTVSGVLADFPTNSTIQYDAFIQITNAGNYQSDKDKWDAMSHAAYVKLSPNVSRATVENRLKSFATKYFSGDIEKLKKKGAKPDERGDLFAIRLQKLSDIHFNTETGGKSGEPITLIYALAGIGFFILLIACINFINLSIARSFIRAKEVGVRKSLGALKTQLFVQIWGEAALICFVGFLVGMVLTYLLLPAFNTTFQGKLTLDYMLQPDKLVLILSLFGLVTLVAGGYPALQMSKFNAVDVLKGKITMKRPGFLRNSLIVTQFTLSTLLICCTIIAVQQVRHMRGQPLGFQKEEVISIPVGNQEDGQLVLKRMRNRLASDPTIIAITGSGVNLGLGKDRSTSRSVMGFTYKEKEISTDWLQVDYDYLKTLNIKLLSGREFSPAYPSDTLDRVVITESMAKMIGEKDPVGKYFQTDTAGVKYQIIGLVPDFHLYSSKSEKKPITMYLAHSQPISYVFVRVAPQSLAGSMDKLKAVWKEVAPKSEFIGSFMDENTNAWYKGEEQLSKIFSLASSIAILLSCLGLFAVALMVIEQRTKEIGVRKVLGASIPNIVFILSQDFVKLVVLAIVIATPLAWFFMQKWLDGYSYRIEISAWIFVLVGMAAILIALATVSFHSIKAALMNPVKSLRSE</sequence>
<evidence type="ECO:0000256" key="1">
    <source>
        <dbReference type="ARBA" id="ARBA00004651"/>
    </source>
</evidence>
<gene>
    <name evidence="9" type="ORF">SD10_17635</name>
</gene>
<dbReference type="Proteomes" id="UP000033054">
    <property type="component" value="Chromosome"/>
</dbReference>
<dbReference type="InterPro" id="IPR003838">
    <property type="entry name" value="ABC3_permease_C"/>
</dbReference>
<evidence type="ECO:0000259" key="8">
    <source>
        <dbReference type="Pfam" id="PF12704"/>
    </source>
</evidence>
<dbReference type="STRING" id="1379870.SD10_17635"/>
<evidence type="ECO:0000256" key="4">
    <source>
        <dbReference type="ARBA" id="ARBA00022989"/>
    </source>
</evidence>
<dbReference type="InterPro" id="IPR050250">
    <property type="entry name" value="Macrolide_Exporter_MacB"/>
</dbReference>
<feature type="transmembrane region" description="Helical" evidence="6">
    <location>
        <begin position="767"/>
        <end position="789"/>
    </location>
</feature>
<evidence type="ECO:0000256" key="3">
    <source>
        <dbReference type="ARBA" id="ARBA00022692"/>
    </source>
</evidence>
<evidence type="ECO:0000256" key="2">
    <source>
        <dbReference type="ARBA" id="ARBA00022475"/>
    </source>
</evidence>
<dbReference type="KEGG" id="srd:SD10_17635"/>
<dbReference type="PATRIC" id="fig|1379870.5.peg.3821"/>
<name>A0A0E4A1F7_9BACT</name>
<evidence type="ECO:0000259" key="7">
    <source>
        <dbReference type="Pfam" id="PF02687"/>
    </source>
</evidence>
<dbReference type="Pfam" id="PF02687">
    <property type="entry name" value="FtsX"/>
    <property type="match status" value="2"/>
</dbReference>
<feature type="transmembrane region" description="Helical" evidence="6">
    <location>
        <begin position="429"/>
        <end position="454"/>
    </location>
</feature>
<feature type="domain" description="MacB-like periplasmic core" evidence="8">
    <location>
        <begin position="25"/>
        <end position="239"/>
    </location>
</feature>
<keyword evidence="10" id="KW-1185">Reference proteome</keyword>
<feature type="domain" description="ABC3 transporter permease C-terminal" evidence="7">
    <location>
        <begin position="686"/>
        <end position="798"/>
    </location>
</feature>
<evidence type="ECO:0000313" key="10">
    <source>
        <dbReference type="Proteomes" id="UP000033054"/>
    </source>
</evidence>
<keyword evidence="4 6" id="KW-1133">Transmembrane helix</keyword>
<dbReference type="InterPro" id="IPR025857">
    <property type="entry name" value="MacB_PCD"/>
</dbReference>
<feature type="transmembrane region" description="Helical" evidence="6">
    <location>
        <begin position="339"/>
        <end position="368"/>
    </location>
</feature>
<proteinExistence type="predicted"/>
<dbReference type="OrthoDB" id="5933722at2"/>
<evidence type="ECO:0000256" key="6">
    <source>
        <dbReference type="SAM" id="Phobius"/>
    </source>
</evidence>
<evidence type="ECO:0008006" key="11">
    <source>
        <dbReference type="Google" id="ProtNLM"/>
    </source>
</evidence>
<organism evidence="9 10">
    <name type="scientific">Spirosoma radiotolerans</name>
    <dbReference type="NCBI Taxonomy" id="1379870"/>
    <lineage>
        <taxon>Bacteria</taxon>
        <taxon>Pseudomonadati</taxon>
        <taxon>Bacteroidota</taxon>
        <taxon>Cytophagia</taxon>
        <taxon>Cytophagales</taxon>
        <taxon>Cytophagaceae</taxon>
        <taxon>Spirosoma</taxon>
    </lineage>
</organism>
<feature type="transmembrane region" description="Helical" evidence="6">
    <location>
        <begin position="683"/>
        <end position="707"/>
    </location>
</feature>
<dbReference type="EMBL" id="CP010429">
    <property type="protein sequence ID" value="AKD58605.1"/>
    <property type="molecule type" value="Genomic_DNA"/>
</dbReference>
<feature type="transmembrane region" description="Helical" evidence="6">
    <location>
        <begin position="20"/>
        <end position="43"/>
    </location>
</feature>
<keyword evidence="3 6" id="KW-0812">Transmembrane</keyword>